<accession>A0AAD5RFH4</accession>
<organism evidence="1 2">
    <name type="scientific">Parelaphostrongylus tenuis</name>
    <name type="common">Meningeal worm</name>
    <dbReference type="NCBI Taxonomy" id="148309"/>
    <lineage>
        <taxon>Eukaryota</taxon>
        <taxon>Metazoa</taxon>
        <taxon>Ecdysozoa</taxon>
        <taxon>Nematoda</taxon>
        <taxon>Chromadorea</taxon>
        <taxon>Rhabditida</taxon>
        <taxon>Rhabditina</taxon>
        <taxon>Rhabditomorpha</taxon>
        <taxon>Strongyloidea</taxon>
        <taxon>Metastrongylidae</taxon>
        <taxon>Parelaphostrongylus</taxon>
    </lineage>
</organism>
<comment type="caution">
    <text evidence="1">The sequence shown here is derived from an EMBL/GenBank/DDBJ whole genome shotgun (WGS) entry which is preliminary data.</text>
</comment>
<dbReference type="AlphaFoldDB" id="A0AAD5RFH4"/>
<evidence type="ECO:0000313" key="1">
    <source>
        <dbReference type="EMBL" id="KAJ1374913.1"/>
    </source>
</evidence>
<dbReference type="EMBL" id="JAHQIW010007497">
    <property type="protein sequence ID" value="KAJ1374913.1"/>
    <property type="molecule type" value="Genomic_DNA"/>
</dbReference>
<keyword evidence="2" id="KW-1185">Reference proteome</keyword>
<protein>
    <submittedName>
        <fullName evidence="1">Uncharacterized protein</fullName>
    </submittedName>
</protein>
<reference evidence="1" key="1">
    <citation type="submission" date="2021-06" db="EMBL/GenBank/DDBJ databases">
        <title>Parelaphostrongylus tenuis whole genome reference sequence.</title>
        <authorList>
            <person name="Garwood T.J."/>
            <person name="Larsen P.A."/>
            <person name="Fountain-Jones N.M."/>
            <person name="Garbe J.R."/>
            <person name="Macchietto M.G."/>
            <person name="Kania S.A."/>
            <person name="Gerhold R.W."/>
            <person name="Richards J.E."/>
            <person name="Wolf T.M."/>
        </authorList>
    </citation>
    <scope>NUCLEOTIDE SEQUENCE</scope>
    <source>
        <strain evidence="1">MNPRO001-30</strain>
        <tissue evidence="1">Meninges</tissue>
    </source>
</reference>
<proteinExistence type="predicted"/>
<name>A0AAD5RFH4_PARTN</name>
<gene>
    <name evidence="1" type="ORF">KIN20_038114</name>
</gene>
<evidence type="ECO:0000313" key="2">
    <source>
        <dbReference type="Proteomes" id="UP001196413"/>
    </source>
</evidence>
<sequence>MIMHFSSEKRRRSESCNGITFVEVDLIERIFLAFYGYKDSVRKLVTDCYVRFDPAISRKRSAVIAKERQNKLRTTNVLNKILCYYNRQIKRDPTVDQKLHVGLLKTGAKLASVPKQEALIVSLLCQRVHRKD</sequence>
<dbReference type="Proteomes" id="UP001196413">
    <property type="component" value="Unassembled WGS sequence"/>
</dbReference>